<keyword evidence="17 25" id="KW-0175">Coiled coil</keyword>
<dbReference type="InterPro" id="IPR037733">
    <property type="entry name" value="Ext_Synaptotagmin_C2A"/>
</dbReference>
<gene>
    <name evidence="30" type="ORF">Q5P01_001781</name>
</gene>
<feature type="region of interest" description="Disordered" evidence="26">
    <location>
        <begin position="556"/>
        <end position="588"/>
    </location>
</feature>
<evidence type="ECO:0000256" key="18">
    <source>
        <dbReference type="ARBA" id="ARBA00023055"/>
    </source>
</evidence>
<evidence type="ECO:0000256" key="17">
    <source>
        <dbReference type="ARBA" id="ARBA00023054"/>
    </source>
</evidence>
<feature type="region of interest" description="Disordered" evidence="26">
    <location>
        <begin position="458"/>
        <end position="485"/>
    </location>
</feature>
<evidence type="ECO:0000256" key="6">
    <source>
        <dbReference type="ARBA" id="ARBA00022475"/>
    </source>
</evidence>
<feature type="region of interest" description="Disordered" evidence="26">
    <location>
        <begin position="1464"/>
        <end position="1487"/>
    </location>
</feature>
<evidence type="ECO:0000256" key="22">
    <source>
        <dbReference type="ARBA" id="ARBA00053589"/>
    </source>
</evidence>
<feature type="domain" description="C2" evidence="27">
    <location>
        <begin position="1165"/>
        <end position="1288"/>
    </location>
</feature>
<dbReference type="FunFam" id="2.60.40.150:FF:000106">
    <property type="entry name" value="extended synaptotagmin-1 isoform X1"/>
    <property type="match status" value="4"/>
</dbReference>
<keyword evidence="12" id="KW-0256">Endoplasmic reticulum</keyword>
<dbReference type="GO" id="GO:0061817">
    <property type="term" value="P:endoplasmic reticulum-plasma membrane tethering"/>
    <property type="evidence" value="ECO:0007669"/>
    <property type="project" value="InterPro"/>
</dbReference>
<organism evidence="30 31">
    <name type="scientific">Channa striata</name>
    <name type="common">Snakehead murrel</name>
    <name type="synonym">Ophicephalus striatus</name>
    <dbReference type="NCBI Taxonomy" id="64152"/>
    <lineage>
        <taxon>Eukaryota</taxon>
        <taxon>Metazoa</taxon>
        <taxon>Chordata</taxon>
        <taxon>Craniata</taxon>
        <taxon>Vertebrata</taxon>
        <taxon>Euteleostomi</taxon>
        <taxon>Actinopterygii</taxon>
        <taxon>Neopterygii</taxon>
        <taxon>Teleostei</taxon>
        <taxon>Neoteleostei</taxon>
        <taxon>Acanthomorphata</taxon>
        <taxon>Anabantaria</taxon>
        <taxon>Anabantiformes</taxon>
        <taxon>Channoidei</taxon>
        <taxon>Channidae</taxon>
        <taxon>Channa</taxon>
    </lineage>
</organism>
<dbReference type="InterPro" id="IPR039010">
    <property type="entry name" value="Synaptotagmin_SMP"/>
</dbReference>
<dbReference type="PROSITE" id="PS51847">
    <property type="entry name" value="SMP"/>
    <property type="match status" value="1"/>
</dbReference>
<evidence type="ECO:0000256" key="5">
    <source>
        <dbReference type="ARBA" id="ARBA00022448"/>
    </source>
</evidence>
<feature type="coiled-coil region" evidence="25">
    <location>
        <begin position="363"/>
        <end position="397"/>
    </location>
</feature>
<evidence type="ECO:0000256" key="2">
    <source>
        <dbReference type="ARBA" id="ARBA00004202"/>
    </source>
</evidence>
<reference evidence="30" key="1">
    <citation type="submission" date="2023-07" db="EMBL/GenBank/DDBJ databases">
        <title>Chromosome-level Genome Assembly of Striped Snakehead (Channa striata).</title>
        <authorList>
            <person name="Liu H."/>
        </authorList>
    </citation>
    <scope>NUCLEOTIDE SEQUENCE</scope>
    <source>
        <strain evidence="30">Gz</strain>
        <tissue evidence="30">Muscle</tissue>
    </source>
</reference>
<dbReference type="Pfam" id="PF00168">
    <property type="entry name" value="C2"/>
    <property type="match status" value="9"/>
</dbReference>
<keyword evidence="11 24" id="KW-0863">Zinc-finger</keyword>
<evidence type="ECO:0000259" key="29">
    <source>
        <dbReference type="PROSITE" id="PS51847"/>
    </source>
</evidence>
<keyword evidence="10" id="KW-0677">Repeat</keyword>
<evidence type="ECO:0000256" key="24">
    <source>
        <dbReference type="PROSITE-ProRule" id="PRU00723"/>
    </source>
</evidence>
<keyword evidence="7" id="KW-0488">Methylation</keyword>
<keyword evidence="21" id="KW-0539">Nucleus</keyword>
<evidence type="ECO:0000256" key="15">
    <source>
        <dbReference type="ARBA" id="ARBA00022884"/>
    </source>
</evidence>
<evidence type="ECO:0000259" key="27">
    <source>
        <dbReference type="PROSITE" id="PS50004"/>
    </source>
</evidence>
<feature type="compositionally biased region" description="Basic and acidic residues" evidence="26">
    <location>
        <begin position="1903"/>
        <end position="1913"/>
    </location>
</feature>
<evidence type="ECO:0000256" key="12">
    <source>
        <dbReference type="ARBA" id="ARBA00022824"/>
    </source>
</evidence>
<evidence type="ECO:0000256" key="16">
    <source>
        <dbReference type="ARBA" id="ARBA00022989"/>
    </source>
</evidence>
<evidence type="ECO:0000256" key="10">
    <source>
        <dbReference type="ARBA" id="ARBA00022737"/>
    </source>
</evidence>
<dbReference type="InterPro" id="IPR037752">
    <property type="entry name" value="C2C_KIAA1228"/>
</dbReference>
<feature type="domain" description="C2" evidence="27">
    <location>
        <begin position="1961"/>
        <end position="2084"/>
    </location>
</feature>
<dbReference type="GO" id="GO:0005509">
    <property type="term" value="F:calcium ion binding"/>
    <property type="evidence" value="ECO:0007669"/>
    <property type="project" value="TreeGrafter"/>
</dbReference>
<dbReference type="GO" id="GO:0035091">
    <property type="term" value="F:phosphatidylinositol binding"/>
    <property type="evidence" value="ECO:0007669"/>
    <property type="project" value="TreeGrafter"/>
</dbReference>
<feature type="domain" description="C2" evidence="27">
    <location>
        <begin position="861"/>
        <end position="981"/>
    </location>
</feature>
<evidence type="ECO:0000256" key="21">
    <source>
        <dbReference type="ARBA" id="ARBA00023242"/>
    </source>
</evidence>
<evidence type="ECO:0000256" key="8">
    <source>
        <dbReference type="ARBA" id="ARBA00022692"/>
    </source>
</evidence>
<feature type="domain" description="C2" evidence="27">
    <location>
        <begin position="2112"/>
        <end position="2228"/>
    </location>
</feature>
<feature type="domain" description="C2" evidence="27">
    <location>
        <begin position="1526"/>
        <end position="1650"/>
    </location>
</feature>
<dbReference type="FunFam" id="2.60.40.150:FF:000093">
    <property type="entry name" value="Extended synaptotagmin 3"/>
    <property type="match status" value="1"/>
</dbReference>
<dbReference type="CDD" id="cd04030">
    <property type="entry name" value="C2C_KIAA1228"/>
    <property type="match status" value="1"/>
</dbReference>
<dbReference type="CDD" id="cd08391">
    <property type="entry name" value="C2A_C2C_Synaptotagmin_like"/>
    <property type="match status" value="4"/>
</dbReference>
<evidence type="ECO:0000256" key="23">
    <source>
        <dbReference type="ARBA" id="ARBA00067907"/>
    </source>
</evidence>
<feature type="domain" description="SMP-LTD" evidence="29">
    <location>
        <begin position="684"/>
        <end position="862"/>
    </location>
</feature>
<dbReference type="FunFam" id="2.60.40.150:FF:000025">
    <property type="entry name" value="Extended synaptotagmin 2"/>
    <property type="match status" value="4"/>
</dbReference>
<dbReference type="PANTHER" id="PTHR45761:SF7">
    <property type="entry name" value="EXTENDED SYNAPTOTAGMIN-1 ISOFORM X1"/>
    <property type="match status" value="1"/>
</dbReference>
<keyword evidence="5" id="KW-0813">Transport</keyword>
<comment type="function">
    <text evidence="22">Specific regulator of miRNA biogenesis. Binds, via the C3H1-type zinc finger domains, to the binding motif 5'-GCAGCGC-3' on microRNA pri-MIR143 and negatively regulates the processing to mature microRNA.</text>
</comment>
<keyword evidence="8" id="KW-0812">Transmembrane</keyword>
<dbReference type="CDD" id="cd04050">
    <property type="entry name" value="C2B_Synaptotagmin-like"/>
    <property type="match status" value="4"/>
</dbReference>
<keyword evidence="13 24" id="KW-0862">Zinc</keyword>
<dbReference type="GO" id="GO:0008270">
    <property type="term" value="F:zinc ion binding"/>
    <property type="evidence" value="ECO:0007669"/>
    <property type="project" value="UniProtKB-KW"/>
</dbReference>
<dbReference type="InterPro" id="IPR000571">
    <property type="entry name" value="Znf_CCCH"/>
</dbReference>
<dbReference type="EMBL" id="JAUPFM010000001">
    <property type="protein sequence ID" value="KAK2862248.1"/>
    <property type="molecule type" value="Genomic_DNA"/>
</dbReference>
<feature type="domain" description="C3H1-type" evidence="28">
    <location>
        <begin position="115"/>
        <end position="141"/>
    </location>
</feature>
<evidence type="ECO:0000256" key="4">
    <source>
        <dbReference type="ARBA" id="ARBA00005867"/>
    </source>
</evidence>
<evidence type="ECO:0000256" key="1">
    <source>
        <dbReference type="ARBA" id="ARBA00004123"/>
    </source>
</evidence>
<dbReference type="GO" id="GO:0005634">
    <property type="term" value="C:nucleus"/>
    <property type="evidence" value="ECO:0007669"/>
    <property type="project" value="UniProtKB-SubCell"/>
</dbReference>
<dbReference type="Gene3D" id="3.30.1370.210">
    <property type="match status" value="2"/>
</dbReference>
<keyword evidence="14" id="KW-0106">Calcium</keyword>
<dbReference type="PANTHER" id="PTHR45761">
    <property type="entry name" value="EXTENDED SYNAPTOTAGMIN-LIKE PROTEIN 2, ISOFORM C"/>
    <property type="match status" value="1"/>
</dbReference>
<dbReference type="FunFam" id="3.30.1370.210:FF:000003">
    <property type="entry name" value="Zinc finger CCCH domain-containing protein 10"/>
    <property type="match status" value="1"/>
</dbReference>
<evidence type="ECO:0000313" key="31">
    <source>
        <dbReference type="Proteomes" id="UP001187415"/>
    </source>
</evidence>
<dbReference type="GO" id="GO:0006869">
    <property type="term" value="P:lipid transport"/>
    <property type="evidence" value="ECO:0007669"/>
    <property type="project" value="UniProtKB-KW"/>
</dbReference>
<feature type="domain" description="C2" evidence="27">
    <location>
        <begin position="2270"/>
        <end position="2391"/>
    </location>
</feature>
<feature type="domain" description="C2" evidence="27">
    <location>
        <begin position="1678"/>
        <end position="1794"/>
    </location>
</feature>
<dbReference type="InterPro" id="IPR051634">
    <property type="entry name" value="Extended_Synaptotagmin"/>
</dbReference>
<dbReference type="Proteomes" id="UP001187415">
    <property type="component" value="Unassembled WGS sequence"/>
</dbReference>
<evidence type="ECO:0000256" key="13">
    <source>
        <dbReference type="ARBA" id="ARBA00022833"/>
    </source>
</evidence>
<feature type="compositionally biased region" description="Pro residues" evidence="26">
    <location>
        <begin position="465"/>
        <end position="481"/>
    </location>
</feature>
<proteinExistence type="inferred from homology"/>
<dbReference type="PROSITE" id="PS50004">
    <property type="entry name" value="C2"/>
    <property type="match status" value="9"/>
</dbReference>
<dbReference type="GO" id="GO:0003723">
    <property type="term" value="F:RNA binding"/>
    <property type="evidence" value="ECO:0007669"/>
    <property type="project" value="UniProtKB-KW"/>
</dbReference>
<dbReference type="SUPFAM" id="SSF49562">
    <property type="entry name" value="C2 domain (Calcium/lipid-binding domain, CaLB)"/>
    <property type="match status" value="9"/>
</dbReference>
<feature type="zinc finger region" description="C3H1-type" evidence="24">
    <location>
        <begin position="83"/>
        <end position="105"/>
    </location>
</feature>
<evidence type="ECO:0000256" key="26">
    <source>
        <dbReference type="SAM" id="MobiDB-lite"/>
    </source>
</evidence>
<dbReference type="SMART" id="SM00356">
    <property type="entry name" value="ZnF_C3H1"/>
    <property type="match status" value="3"/>
</dbReference>
<dbReference type="GO" id="GO:0008429">
    <property type="term" value="F:phosphatidylethanolamine binding"/>
    <property type="evidence" value="ECO:0007669"/>
    <property type="project" value="TreeGrafter"/>
</dbReference>
<evidence type="ECO:0000256" key="19">
    <source>
        <dbReference type="ARBA" id="ARBA00023121"/>
    </source>
</evidence>
<feature type="region of interest" description="Disordered" evidence="26">
    <location>
        <begin position="1843"/>
        <end position="1930"/>
    </location>
</feature>
<feature type="domain" description="C3H1-type" evidence="28">
    <location>
        <begin position="83"/>
        <end position="105"/>
    </location>
</feature>
<dbReference type="GO" id="GO:0005789">
    <property type="term" value="C:endoplasmic reticulum membrane"/>
    <property type="evidence" value="ECO:0007669"/>
    <property type="project" value="UniProtKB-SubCell"/>
</dbReference>
<feature type="region of interest" description="Disordered" evidence="26">
    <location>
        <begin position="1"/>
        <end position="49"/>
    </location>
</feature>
<dbReference type="PROSITE" id="PS50103">
    <property type="entry name" value="ZF_C3H1"/>
    <property type="match status" value="3"/>
</dbReference>
<dbReference type="InterPro" id="IPR031468">
    <property type="entry name" value="SMP_LBD"/>
</dbReference>
<keyword evidence="9 24" id="KW-0479">Metal-binding</keyword>
<keyword evidence="16" id="KW-1133">Transmembrane helix</keyword>
<evidence type="ECO:0000256" key="7">
    <source>
        <dbReference type="ARBA" id="ARBA00022481"/>
    </source>
</evidence>
<dbReference type="InterPro" id="IPR037749">
    <property type="entry name" value="Ext_Synaptotagmin_C2B"/>
</dbReference>
<feature type="compositionally biased region" description="Polar residues" evidence="26">
    <location>
        <begin position="1467"/>
        <end position="1487"/>
    </location>
</feature>
<protein>
    <recommendedName>
        <fullName evidence="23">Zinc finger CCCH domain-containing protein 10</fullName>
    </recommendedName>
</protein>
<feature type="zinc finger region" description="C3H1-type" evidence="24">
    <location>
        <begin position="115"/>
        <end position="141"/>
    </location>
</feature>
<feature type="domain" description="C2" evidence="27">
    <location>
        <begin position="1012"/>
        <end position="1130"/>
    </location>
</feature>
<evidence type="ECO:0000256" key="20">
    <source>
        <dbReference type="ARBA" id="ARBA00023136"/>
    </source>
</evidence>
<dbReference type="InterPro" id="IPR035892">
    <property type="entry name" value="C2_domain_sf"/>
</dbReference>
<dbReference type="GO" id="GO:0031210">
    <property type="term" value="F:phosphatidylcholine binding"/>
    <property type="evidence" value="ECO:0007669"/>
    <property type="project" value="TreeGrafter"/>
</dbReference>
<keyword evidence="6" id="KW-1003">Cell membrane</keyword>
<evidence type="ECO:0000256" key="14">
    <source>
        <dbReference type="ARBA" id="ARBA00022837"/>
    </source>
</evidence>
<feature type="compositionally biased region" description="Basic and acidic residues" evidence="26">
    <location>
        <begin position="563"/>
        <end position="573"/>
    </location>
</feature>
<keyword evidence="15" id="KW-0694">RNA-binding</keyword>
<keyword evidence="18" id="KW-0445">Lipid transport</keyword>
<evidence type="ECO:0000313" key="30">
    <source>
        <dbReference type="EMBL" id="KAK2862248.1"/>
    </source>
</evidence>
<feature type="zinc finger region" description="C3H1-type" evidence="24">
    <location>
        <begin position="176"/>
        <end position="203"/>
    </location>
</feature>
<sequence length="2398" mass="261368">MPDRDSSYLSGGGGSGGSLGEEGGPVSGLAGGSSDGRGGSGGSVGGSISGSGGMGGGGALGNGNSCGNGGVGGQGAGLALDGVCRDFLRNVCKRGKRCRFRHPDFNEVPDLGVQKNEFIFCHDHQNKECMRSNCRFVHGSKEDEDYYKKTGELPLRLRGKVAARLGLSPMDLPHSRGEVPICRDFLKGECQRGNKCKFRHVKKDYEYEPSRVGVGGVMGPGASGIVNAGGGIGGGGGGACGGIQGLVGGGGGSNMIGMGCPNLGGCRDPGLSGVGGVGGGGISGCLSMSSSGQRRYDRSSCSVYDPLLESGLFDAGSFEASMDHTALQLKRRRLEGLRLADGNGGGHYELGVQATLPPRPLEYRFLEEENSLLRKRVEELKKQVSNLIATNEVLLEQNAQFRSQAKVMTLSSTPAPTEQSLAPPVGAVSSYNHSIAQTHTTLSSAGLQPRPVTQQDLVAPTGAPAAPPTNAAPPTAPPPHLNPEITPLSAALAQTIAQGMAPPVSMAPVAVSVAPVAVSMTQPLPGITMSHATTPMVSYPIATAARLCGRHTLDSQTTTMQNDKPEPSERKVAECPSTGDTEKKAPSAAIEAAKPQGVSAVAVLWTFGKCLGALLPVYLAGYYRVSTSLLVCGMMVYTGWKHAREAKEGRLKSAMQLLDDEQEHASTRMSKIKRELPAWVNFPDVEKVEWLNKVLQQVWPFVGQYLEKLMVETIAPSIRASSTHLQTLSFTKVDMGDKAMKVVGIKAHTENDKGQVLLDLYISYVGNAEINVEVKRYFCKAGVKGIQLHGMMRVILEPLIGDVPIVGAVTMFFIQRPKLDINWTGLTNLLDIPGLNVMSDSMIMDAIASFLVLPNRLVVPLVPGLHVAQLRCPLPRGVVRIHLVEAQNLAAKDNYVKGVMAGLSDPYAILRVGPQTFTSKHIDNTDSPKWGEVYEVIVHEVPGQELEVEVYDKDPDKDDFLGRTKLDLGIVKKSIAVDNWFTLKDTESGQVHFRLEWLALLSNTDRLEEILKKNESVTSKNSNPPSSAILVVYLDKAEALPMKKGNKEPNPIVQLSVEEVTKESKTCYTTINPEWAEAFTFFISDPRKQDIKIQVKDADRVQTLGVLTIPLSRLLSNSNLSLDQWFQLDNSGSASRIYINTVLRVLWLDEENILSDVSSNLGAGLYKQLPQQTSPHPSFATEGLLRIHLLAGQNLVPKDNLMGGMVKGKSDPFVKINIGGETFTSHVIKGNLNPTWNEMYEVILTQLPGQELHVEVFDKDMDMKDDFMGRLKISLKDIIDSQYLDQWYALSDVKSGRVHLVLEWVPLASVSDNLDQVLQFNSRQLYQNKAVPSTGLLFLFIEQADGLPVKKSGKDPKVGAELTLGETSRKTTVSDRTTSPQWNEAFIFPVRDPRDEILKVKLSHSWTLPIGSLVVPIKELLSEPELVLDQWFHLDGASPESQVLLRAELKMLIPSRCPVTSDKAKVTSVSDSSPAKQKTVTDVVQRSSSVKAPPVETVVSSVTAEEDAGVKKAAADVTEKKVEELPSPAIARPDHTSPDLSFASEGLLRIILMEAQCLIAKDNMMGGMVKGKSDPYAKISVGEVTFKSNVIKENLNPVWNEMYEVVLKPQSGQEVQLEVYDKDVDKDDFLGRLKISVSDIIHSQYTDQWHTLNDVKSGSVRLILEWVPAVSHHNTLDKVMQLQSLQSYQNKAVPSAALLFVYVERAQLLPFKKSGKEPKAGAEVVFGKTSHKTKVCESSRSPQWNEAFYFLVQDPNDKMLIVKLSSAWDQPMGSLVISLNELLSRPLLVLDQWNHLDGALPESEILLRAELKILNSRMTEAPQPSVTVPKKFASTDTTFIAASEKEKSSPLPTLHDTAGPASSQPKQPEAAQAEPLPSTEKATPAEPPVIHSAPDTSPAAAVEEPRDSEKHSTQSETPIKGGFKPHQKQTEGAGLDNLAHATVTGLPAKTVGPAKFEEIPKAGEVRPSHTTPTPDFGKEGLLRIHLLEAQNLVAKDNLMGGMMKGKSDPYVKINIGAFAFKSHVIKENLNPTWNEMYEMVLSGHTVQEIKFEAFDKDIDSDDFLGRFSVKLNDVIRSQYTDQWYILNDVKSGKVHLIMEWVPTVSNSLRLDQVLQLQSLQSYQNKAVPSAALLFVYIDRAHSLPLKKSGKEPKAGAELVVGETTHKTKLCDRGTSPQWNESFYFVVHDPKHQMLVVKLSSGWDQPIGSLVVSVKELLAEPQLVLDKWFNLDGASPESQILLRAELKILNSKMVDMISAGTLPCAASACSGNGQVKLSLSYASQERKLVIVVHACRGLLSQSKDGVDSYVSLMLLPDKNKATKRKTSVKKRDLNPQYNERFEYDLPVEEMRFRCLSLSVKNNSASFRSRDVIGQVQIELAQIDLMSGVTEWFTLKDEAE</sequence>
<feature type="domain" description="C2" evidence="27">
    <location>
        <begin position="1314"/>
        <end position="1432"/>
    </location>
</feature>
<name>A0AA88T5K5_CHASR</name>
<evidence type="ECO:0000256" key="11">
    <source>
        <dbReference type="ARBA" id="ARBA00022771"/>
    </source>
</evidence>
<dbReference type="GO" id="GO:0005544">
    <property type="term" value="F:calcium-dependent phospholipid binding"/>
    <property type="evidence" value="ECO:0007669"/>
    <property type="project" value="TreeGrafter"/>
</dbReference>
<dbReference type="SMART" id="SM00239">
    <property type="entry name" value="C2"/>
    <property type="match status" value="9"/>
</dbReference>
<dbReference type="GO" id="GO:0005886">
    <property type="term" value="C:plasma membrane"/>
    <property type="evidence" value="ECO:0007669"/>
    <property type="project" value="UniProtKB-SubCell"/>
</dbReference>
<evidence type="ECO:0000259" key="28">
    <source>
        <dbReference type="PROSITE" id="PS50103"/>
    </source>
</evidence>
<evidence type="ECO:0000256" key="9">
    <source>
        <dbReference type="ARBA" id="ARBA00022723"/>
    </source>
</evidence>
<dbReference type="Gene3D" id="2.60.40.150">
    <property type="entry name" value="C2 domain"/>
    <property type="match status" value="9"/>
</dbReference>
<comment type="similarity">
    <text evidence="4">Belongs to the extended synaptotagmin family.</text>
</comment>
<feature type="domain" description="C3H1-type" evidence="28">
    <location>
        <begin position="176"/>
        <end position="203"/>
    </location>
</feature>
<comment type="subcellular location">
    <subcellularLocation>
        <location evidence="2">Cell membrane</location>
        <topology evidence="2">Peripheral membrane protein</topology>
    </subcellularLocation>
    <subcellularLocation>
        <location evidence="3">Endoplasmic reticulum membrane</location>
        <topology evidence="3">Multi-pass membrane protein</topology>
    </subcellularLocation>
    <subcellularLocation>
        <location evidence="1">Nucleus</location>
    </subcellularLocation>
</comment>
<keyword evidence="19" id="KW-0446">Lipid-binding</keyword>
<evidence type="ECO:0000256" key="25">
    <source>
        <dbReference type="SAM" id="Coils"/>
    </source>
</evidence>
<dbReference type="InterPro" id="IPR000008">
    <property type="entry name" value="C2_dom"/>
</dbReference>
<dbReference type="Pfam" id="PF17047">
    <property type="entry name" value="SMP_LBD"/>
    <property type="match status" value="1"/>
</dbReference>
<accession>A0AA88T5K5</accession>
<dbReference type="Pfam" id="PF00642">
    <property type="entry name" value="zf-CCCH"/>
    <property type="match status" value="1"/>
</dbReference>
<keyword evidence="20" id="KW-0472">Membrane</keyword>
<evidence type="ECO:0000256" key="3">
    <source>
        <dbReference type="ARBA" id="ARBA00004477"/>
    </source>
</evidence>
<keyword evidence="31" id="KW-1185">Reference proteome</keyword>
<comment type="caution">
    <text evidence="30">The sequence shown here is derived from an EMBL/GenBank/DDBJ whole genome shotgun (WGS) entry which is preliminary data.</text>
</comment>
<feature type="compositionally biased region" description="Gly residues" evidence="26">
    <location>
        <begin position="10"/>
        <end position="49"/>
    </location>
</feature>